<feature type="domain" description="Carrier" evidence="3">
    <location>
        <begin position="545"/>
        <end position="625"/>
    </location>
</feature>
<dbReference type="Gene3D" id="3.40.50.12780">
    <property type="entry name" value="N-terminal domain of ligase-like"/>
    <property type="match status" value="1"/>
</dbReference>
<dbReference type="SUPFAM" id="SSF51735">
    <property type="entry name" value="NAD(P)-binding Rossmann-fold domains"/>
    <property type="match status" value="1"/>
</dbReference>
<evidence type="ECO:0000256" key="1">
    <source>
        <dbReference type="ARBA" id="ARBA00022450"/>
    </source>
</evidence>
<dbReference type="SUPFAM" id="SSF56801">
    <property type="entry name" value="Acetyl-CoA synthetase-like"/>
    <property type="match status" value="1"/>
</dbReference>
<dbReference type="PROSITE" id="PS00012">
    <property type="entry name" value="PHOSPHOPANTETHEINE"/>
    <property type="match status" value="1"/>
</dbReference>
<keyword evidence="2" id="KW-0597">Phosphoprotein</keyword>
<dbReference type="InterPro" id="IPR006162">
    <property type="entry name" value="Ppantetheine_attach_site"/>
</dbReference>
<name>A0ABW2JXE6_9ACTN</name>
<dbReference type="InterPro" id="IPR036291">
    <property type="entry name" value="NAD(P)-bd_dom_sf"/>
</dbReference>
<dbReference type="InterPro" id="IPR009081">
    <property type="entry name" value="PP-bd_ACP"/>
</dbReference>
<evidence type="ECO:0000313" key="5">
    <source>
        <dbReference type="Proteomes" id="UP001596523"/>
    </source>
</evidence>
<dbReference type="Pfam" id="PF07993">
    <property type="entry name" value="NAD_binding_4"/>
    <property type="match status" value="1"/>
</dbReference>
<keyword evidence="1" id="KW-0596">Phosphopantetheine</keyword>
<organism evidence="4 5">
    <name type="scientific">Streptomyces monticola</name>
    <dbReference type="NCBI Taxonomy" id="2666263"/>
    <lineage>
        <taxon>Bacteria</taxon>
        <taxon>Bacillati</taxon>
        <taxon>Actinomycetota</taxon>
        <taxon>Actinomycetes</taxon>
        <taxon>Kitasatosporales</taxon>
        <taxon>Streptomycetaceae</taxon>
        <taxon>Streptomyces</taxon>
    </lineage>
</organism>
<dbReference type="NCBIfam" id="TIGR01746">
    <property type="entry name" value="Thioester-redct"/>
    <property type="match status" value="1"/>
</dbReference>
<dbReference type="Gene3D" id="1.10.1200.10">
    <property type="entry name" value="ACP-like"/>
    <property type="match status" value="1"/>
</dbReference>
<sequence>MAHDATSFVHERFALRAAAQPDAIAVEQGEQRIAYAELDARADQLAHRLRGHGVGRGSVVMVHLERSIDLIVSLLATLKAGGAYLPVEPGVPDCRIGTFLEETECATVITTSGERHRFDGKGLTVLDPAAGPERRSDSTPLVRTDVEGSDSAYVIYTSGSTGAPKGVRVDHDSVAYLLREINERYGIGPSDRVLQFAAITFDTSLEQILVALLNGATLILPDRVWAPSEFAGRLTAYGVTVMDLTPSYWRAFLGELAVSPAELSVRLTLVGGSAVHAEDCRIALRLMPHSRLVNAYGLTETTITSCTMEITPQVLPEHGPVPVGRALPGTVVRVLDEDLRPVPDGTHGEVYIGGPGVAHGYVSEGADHSRFLPDPLAAAQDPGARLYRTGDLGGLTRAGDLEVVGRVDRQIKVRGFRVEPAEIEAALSAHELIADAAVKSYCRRGELEIAAYYVLAPAPVQAQAQTETRDPADGPQLGSRDVRAYLTGRLPAYMVPTAFVPLPEMPVKSNGKVDTDALPLPELCALTTGAPEAQAAGAAAEPEEQDFTPLERAVAGIWRQVLGVEQVAPDANFFDMGGNSLLAAELLAKVRASLGIMITQVRPLIRLLLDDATLRGFAAAVESARAGTLSSDAKQIDFAAEAELGDIDIRRTPADPASWQNPAHIFLTGATGFLGIYLLRELLARTEATVHCLVRADDAEGAMRRLQANALHYFRDDLAEHRASGRVIAVPGDLAEPRLGLTERDFDRLAQIVDVIHHPGGLVNFIYPYAHMRPANVEGTREIIRMAARYRNAPVHYTSTMAVISGFGTAGVRHVTEKTPAAHPDHLSVGYVESKWVAEALLQNAAEAGLPVAVYRAADISGDRKCGAWNTATEMCAMKKFIVDTGMSPVAELPLDYTPVDVFAAAVAHIAATSLPQGEVYHLTNPGKTNVSVLTDRLRAHGHTIRDVPWDEWLDQVVRTAVEQPGHPMTPFAPLFIDRCSTGEMSVAEMYLETTFPVFTRDNVDAALQGSGIEIPPVDGEMLDRYIRYLSAIDFL</sequence>
<evidence type="ECO:0000256" key="2">
    <source>
        <dbReference type="ARBA" id="ARBA00022553"/>
    </source>
</evidence>
<comment type="caution">
    <text evidence="4">The sequence shown here is derived from an EMBL/GenBank/DDBJ whole genome shotgun (WGS) entry which is preliminary data.</text>
</comment>
<dbReference type="PROSITE" id="PS50075">
    <property type="entry name" value="CARRIER"/>
    <property type="match status" value="1"/>
</dbReference>
<evidence type="ECO:0000313" key="4">
    <source>
        <dbReference type="EMBL" id="MFC7310180.1"/>
    </source>
</evidence>
<reference evidence="5" key="1">
    <citation type="journal article" date="2019" name="Int. J. Syst. Evol. Microbiol.">
        <title>The Global Catalogue of Microorganisms (GCM) 10K type strain sequencing project: providing services to taxonomists for standard genome sequencing and annotation.</title>
        <authorList>
            <consortium name="The Broad Institute Genomics Platform"/>
            <consortium name="The Broad Institute Genome Sequencing Center for Infectious Disease"/>
            <person name="Wu L."/>
            <person name="Ma J."/>
        </authorList>
    </citation>
    <scope>NUCLEOTIDE SEQUENCE [LARGE SCALE GENOMIC DNA]</scope>
    <source>
        <strain evidence="5">SYNS20</strain>
    </source>
</reference>
<gene>
    <name evidence="4" type="ORF">ACFQVC_38960</name>
</gene>
<dbReference type="Proteomes" id="UP001596523">
    <property type="component" value="Unassembled WGS sequence"/>
</dbReference>
<dbReference type="InterPro" id="IPR025110">
    <property type="entry name" value="AMP-bd_C"/>
</dbReference>
<dbReference type="RefSeq" id="WP_381840199.1">
    <property type="nucleotide sequence ID" value="NZ_JBHTCF010000029.1"/>
</dbReference>
<dbReference type="Gene3D" id="3.30.300.30">
    <property type="match status" value="1"/>
</dbReference>
<dbReference type="InterPro" id="IPR010080">
    <property type="entry name" value="Thioester_reductase-like_dom"/>
</dbReference>
<dbReference type="PROSITE" id="PS00455">
    <property type="entry name" value="AMP_BINDING"/>
    <property type="match status" value="1"/>
</dbReference>
<dbReference type="EMBL" id="JBHTCF010000029">
    <property type="protein sequence ID" value="MFC7310180.1"/>
    <property type="molecule type" value="Genomic_DNA"/>
</dbReference>
<dbReference type="Gene3D" id="3.40.50.720">
    <property type="entry name" value="NAD(P)-binding Rossmann-like Domain"/>
    <property type="match status" value="1"/>
</dbReference>
<dbReference type="PANTHER" id="PTHR44845">
    <property type="entry name" value="CARRIER DOMAIN-CONTAINING PROTEIN"/>
    <property type="match status" value="1"/>
</dbReference>
<dbReference type="NCBIfam" id="TIGR01733">
    <property type="entry name" value="AA-adenyl-dom"/>
    <property type="match status" value="1"/>
</dbReference>
<dbReference type="Pfam" id="PF13193">
    <property type="entry name" value="AMP-binding_C"/>
    <property type="match status" value="1"/>
</dbReference>
<accession>A0ABW2JXE6</accession>
<dbReference type="InterPro" id="IPR010071">
    <property type="entry name" value="AA_adenyl_dom"/>
</dbReference>
<dbReference type="SUPFAM" id="SSF47336">
    <property type="entry name" value="ACP-like"/>
    <property type="match status" value="1"/>
</dbReference>
<dbReference type="InterPro" id="IPR036736">
    <property type="entry name" value="ACP-like_sf"/>
</dbReference>
<dbReference type="Pfam" id="PF00501">
    <property type="entry name" value="AMP-binding"/>
    <property type="match status" value="1"/>
</dbReference>
<dbReference type="InterPro" id="IPR045851">
    <property type="entry name" value="AMP-bd_C_sf"/>
</dbReference>
<keyword evidence="5" id="KW-1185">Reference proteome</keyword>
<dbReference type="InterPro" id="IPR020845">
    <property type="entry name" value="AMP-binding_CS"/>
</dbReference>
<proteinExistence type="predicted"/>
<dbReference type="InterPro" id="IPR042099">
    <property type="entry name" value="ANL_N_sf"/>
</dbReference>
<protein>
    <submittedName>
        <fullName evidence="4">Amino acid adenylation domain-containing protein</fullName>
    </submittedName>
</protein>
<dbReference type="Pfam" id="PF00550">
    <property type="entry name" value="PP-binding"/>
    <property type="match status" value="1"/>
</dbReference>
<dbReference type="InterPro" id="IPR000873">
    <property type="entry name" value="AMP-dep_synth/lig_dom"/>
</dbReference>
<dbReference type="CDD" id="cd05930">
    <property type="entry name" value="A_NRPS"/>
    <property type="match status" value="1"/>
</dbReference>
<dbReference type="CDD" id="cd05235">
    <property type="entry name" value="SDR_e1"/>
    <property type="match status" value="1"/>
</dbReference>
<dbReference type="PANTHER" id="PTHR44845:SF6">
    <property type="entry name" value="BETA-ALANINE-ACTIVATING ENZYME"/>
    <property type="match status" value="1"/>
</dbReference>
<evidence type="ECO:0000259" key="3">
    <source>
        <dbReference type="PROSITE" id="PS50075"/>
    </source>
</evidence>
<dbReference type="InterPro" id="IPR013120">
    <property type="entry name" value="FAR_NAD-bd"/>
</dbReference>